<dbReference type="Proteomes" id="UP000234681">
    <property type="component" value="Chromosome X"/>
</dbReference>
<dbReference type="InterPro" id="IPR013783">
    <property type="entry name" value="Ig-like_fold"/>
</dbReference>
<gene>
    <name evidence="3" type="ORF">rCG_38082</name>
</gene>
<evidence type="ECO:0000259" key="2">
    <source>
        <dbReference type="PROSITE" id="PS50853"/>
    </source>
</evidence>
<dbReference type="Gene3D" id="2.60.40.10">
    <property type="entry name" value="Immunoglobulins"/>
    <property type="match status" value="1"/>
</dbReference>
<proteinExistence type="predicted"/>
<accession>A6IV47</accession>
<sequence length="162" mass="18084">MGAGVNKQISGEKQKKRQSSNASLRGHNTKYGTKPCCLNIERPVVSNIQTRSATVSWTLNNTEKYDINLPMTFELALSSSGKNRIYKHIYTGDGVTVVLHDLQPCTVYFLRVAIIRDGEHRNVSEVVSFTTPGCEPDPPLAPTLISRTKNSLNLQWKVRILL</sequence>
<dbReference type="InterPro" id="IPR003961">
    <property type="entry name" value="FN3_dom"/>
</dbReference>
<evidence type="ECO:0000313" key="4">
    <source>
        <dbReference type="Proteomes" id="UP000234681"/>
    </source>
</evidence>
<evidence type="ECO:0000256" key="1">
    <source>
        <dbReference type="SAM" id="MobiDB-lite"/>
    </source>
</evidence>
<name>A6IV47_RAT</name>
<dbReference type="PROSITE" id="PS50853">
    <property type="entry name" value="FN3"/>
    <property type="match status" value="1"/>
</dbReference>
<feature type="domain" description="Fibronectin type-III" evidence="2">
    <location>
        <begin position="39"/>
        <end position="134"/>
    </location>
</feature>
<dbReference type="AlphaFoldDB" id="A6IV47"/>
<dbReference type="SUPFAM" id="SSF49265">
    <property type="entry name" value="Fibronectin type III"/>
    <property type="match status" value="1"/>
</dbReference>
<dbReference type="InterPro" id="IPR036116">
    <property type="entry name" value="FN3_sf"/>
</dbReference>
<reference evidence="3 4" key="1">
    <citation type="submission" date="2005-09" db="EMBL/GenBank/DDBJ databases">
        <authorList>
            <person name="Mural R.J."/>
            <person name="Li P.W."/>
            <person name="Adams M.D."/>
            <person name="Amanatides P.G."/>
            <person name="Baden-Tillson H."/>
            <person name="Barnstead M."/>
            <person name="Chin S.H."/>
            <person name="Dew I."/>
            <person name="Evans C.A."/>
            <person name="Ferriera S."/>
            <person name="Flanigan M."/>
            <person name="Fosler C."/>
            <person name="Glodek A."/>
            <person name="Gu Z."/>
            <person name="Holt R.A."/>
            <person name="Jennings D."/>
            <person name="Kraft C.L."/>
            <person name="Lu F."/>
            <person name="Nguyen T."/>
            <person name="Nusskern D.R."/>
            <person name="Pfannkoch C.M."/>
            <person name="Sitter C."/>
            <person name="Sutton G.G."/>
            <person name="Venter J.C."/>
            <person name="Wang Z."/>
            <person name="Woodage T."/>
            <person name="Zheng X.H."/>
            <person name="Zhong F."/>
        </authorList>
    </citation>
    <scope>NUCLEOTIDE SEQUENCE [LARGE SCALE GENOMIC DNA]</scope>
    <source>
        <strain>BN</strain>
        <strain evidence="4">Sprague-Dawley</strain>
    </source>
</reference>
<feature type="region of interest" description="Disordered" evidence="1">
    <location>
        <begin position="1"/>
        <end position="28"/>
    </location>
</feature>
<protein>
    <submittedName>
        <fullName evidence="3">RCG38082</fullName>
    </submittedName>
</protein>
<evidence type="ECO:0000313" key="3">
    <source>
        <dbReference type="EMBL" id="EDM07133.1"/>
    </source>
</evidence>
<organism evidence="3 4">
    <name type="scientific">Rattus norvegicus</name>
    <name type="common">Rat</name>
    <dbReference type="NCBI Taxonomy" id="10116"/>
    <lineage>
        <taxon>Eukaryota</taxon>
        <taxon>Metazoa</taxon>
        <taxon>Chordata</taxon>
        <taxon>Craniata</taxon>
        <taxon>Vertebrata</taxon>
        <taxon>Euteleostomi</taxon>
        <taxon>Mammalia</taxon>
        <taxon>Eutheria</taxon>
        <taxon>Euarchontoglires</taxon>
        <taxon>Glires</taxon>
        <taxon>Rodentia</taxon>
        <taxon>Myomorpha</taxon>
        <taxon>Muroidea</taxon>
        <taxon>Muridae</taxon>
        <taxon>Murinae</taxon>
        <taxon>Rattus</taxon>
    </lineage>
</organism>
<dbReference type="EMBL" id="CH473969">
    <property type="protein sequence ID" value="EDM07133.1"/>
    <property type="molecule type" value="Genomic_DNA"/>
</dbReference>